<sequence>MNYPYSSGWPTWPFTRLSPKEMAALLKKLEGDRVNQSLADAEEALL</sequence>
<gene>
    <name evidence="1" type="ORF">UFOVP562_49</name>
</gene>
<reference evidence="1" key="1">
    <citation type="submission" date="2020-04" db="EMBL/GenBank/DDBJ databases">
        <authorList>
            <person name="Chiriac C."/>
            <person name="Salcher M."/>
            <person name="Ghai R."/>
            <person name="Kavagutti S V."/>
        </authorList>
    </citation>
    <scope>NUCLEOTIDE SEQUENCE</scope>
</reference>
<evidence type="ECO:0000313" key="1">
    <source>
        <dbReference type="EMBL" id="CAB4150162.1"/>
    </source>
</evidence>
<dbReference type="EMBL" id="LR796537">
    <property type="protein sequence ID" value="CAB4150162.1"/>
    <property type="molecule type" value="Genomic_DNA"/>
</dbReference>
<protein>
    <submittedName>
        <fullName evidence="1">Uncharacterized protein</fullName>
    </submittedName>
</protein>
<accession>A0A6J5MUY6</accession>
<name>A0A6J5MUY6_9CAUD</name>
<proteinExistence type="predicted"/>
<organism evidence="1">
    <name type="scientific">uncultured Caudovirales phage</name>
    <dbReference type="NCBI Taxonomy" id="2100421"/>
    <lineage>
        <taxon>Viruses</taxon>
        <taxon>Duplodnaviria</taxon>
        <taxon>Heunggongvirae</taxon>
        <taxon>Uroviricota</taxon>
        <taxon>Caudoviricetes</taxon>
        <taxon>Peduoviridae</taxon>
        <taxon>Maltschvirus</taxon>
        <taxon>Maltschvirus maltsch</taxon>
    </lineage>
</organism>